<protein>
    <submittedName>
        <fullName evidence="1">Uncharacterized protein</fullName>
    </submittedName>
</protein>
<proteinExistence type="predicted"/>
<organism evidence="1">
    <name type="scientific">Anguilla anguilla</name>
    <name type="common">European freshwater eel</name>
    <name type="synonym">Muraena anguilla</name>
    <dbReference type="NCBI Taxonomy" id="7936"/>
    <lineage>
        <taxon>Eukaryota</taxon>
        <taxon>Metazoa</taxon>
        <taxon>Chordata</taxon>
        <taxon>Craniata</taxon>
        <taxon>Vertebrata</taxon>
        <taxon>Euteleostomi</taxon>
        <taxon>Actinopterygii</taxon>
        <taxon>Neopterygii</taxon>
        <taxon>Teleostei</taxon>
        <taxon>Anguilliformes</taxon>
        <taxon>Anguillidae</taxon>
        <taxon>Anguilla</taxon>
    </lineage>
</organism>
<dbReference type="EMBL" id="GBXM01004945">
    <property type="protein sequence ID" value="JAI03633.1"/>
    <property type="molecule type" value="Transcribed_RNA"/>
</dbReference>
<reference evidence="1" key="2">
    <citation type="journal article" date="2015" name="Fish Shellfish Immunol.">
        <title>Early steps in the European eel (Anguilla anguilla)-Vibrio vulnificus interaction in the gills: Role of the RtxA13 toxin.</title>
        <authorList>
            <person name="Callol A."/>
            <person name="Pajuelo D."/>
            <person name="Ebbesson L."/>
            <person name="Teles M."/>
            <person name="MacKenzie S."/>
            <person name="Amaro C."/>
        </authorList>
    </citation>
    <scope>NUCLEOTIDE SEQUENCE</scope>
</reference>
<name>A0A0E9XLL3_ANGAN</name>
<sequence>MSTETQTQMVGFLILNRSSLAFLNFECYTYLILNTICHYYIVCEEDGRLY</sequence>
<accession>A0A0E9XLL3</accession>
<dbReference type="AlphaFoldDB" id="A0A0E9XLL3"/>
<evidence type="ECO:0000313" key="1">
    <source>
        <dbReference type="EMBL" id="JAI03633.1"/>
    </source>
</evidence>
<reference evidence="1" key="1">
    <citation type="submission" date="2014-11" db="EMBL/GenBank/DDBJ databases">
        <authorList>
            <person name="Amaro Gonzalez C."/>
        </authorList>
    </citation>
    <scope>NUCLEOTIDE SEQUENCE</scope>
</reference>